<organism evidence="3 4">
    <name type="scientific">Streptomyces diastaticus subsp. diastaticus</name>
    <dbReference type="NCBI Taxonomy" id="68040"/>
    <lineage>
        <taxon>Bacteria</taxon>
        <taxon>Bacillati</taxon>
        <taxon>Actinomycetota</taxon>
        <taxon>Actinomycetes</taxon>
        <taxon>Kitasatosporales</taxon>
        <taxon>Streptomycetaceae</taxon>
        <taxon>Streptomyces</taxon>
        <taxon>Streptomyces diastaticus group</taxon>
    </lineage>
</organism>
<evidence type="ECO:0000313" key="4">
    <source>
        <dbReference type="Proteomes" id="UP000472710"/>
    </source>
</evidence>
<dbReference type="EMBL" id="BLLN01000003">
    <property type="protein sequence ID" value="GFH71414.1"/>
    <property type="molecule type" value="Genomic_DNA"/>
</dbReference>
<sequence length="292" mass="28976">MRRTEEQAPRSAAARGGAGGRGRRPEGSRTGARRDRNIVDPGKPPLPPAPAAFVLAFVVVRAVTRLIRAGNGPFHDVAPGGPHIHHVVPGVILMVAGGSCAVGSGRQGFGAGAAAVVLGVGAGLVLDESAPVLHRSDVYRTGQGRQSVEMVVMAAALGGLVLAGFSPLGVADAGPRSTRAVPASWPVASSTSASSSPPRSRASPGWRYSGSSSPCRPWSAPYDRPGPTRSGPAGSTATAPGSTATAAAPGPARPCVPMGATAAGRGPAQRLENLVGGAPAPTAAGPARRPHG</sequence>
<comment type="caution">
    <text evidence="3">The sequence shown here is derived from an EMBL/GenBank/DDBJ whole genome shotgun (WGS) entry which is preliminary data.</text>
</comment>
<name>A0ABQ1CLZ2_STRDI</name>
<feature type="compositionally biased region" description="Basic and acidic residues" evidence="1">
    <location>
        <begin position="23"/>
        <end position="38"/>
    </location>
</feature>
<keyword evidence="2" id="KW-0472">Membrane</keyword>
<evidence type="ECO:0000256" key="1">
    <source>
        <dbReference type="SAM" id="MobiDB-lite"/>
    </source>
</evidence>
<feature type="compositionally biased region" description="Low complexity" evidence="1">
    <location>
        <begin position="179"/>
        <end position="204"/>
    </location>
</feature>
<feature type="region of interest" description="Disordered" evidence="1">
    <location>
        <begin position="1"/>
        <end position="45"/>
    </location>
</feature>
<feature type="transmembrane region" description="Helical" evidence="2">
    <location>
        <begin position="150"/>
        <end position="170"/>
    </location>
</feature>
<dbReference type="Proteomes" id="UP000472710">
    <property type="component" value="Unassembled WGS sequence"/>
</dbReference>
<keyword evidence="2" id="KW-1133">Transmembrane helix</keyword>
<protein>
    <recommendedName>
        <fullName evidence="5">Integral membrane protein</fullName>
    </recommendedName>
</protein>
<feature type="compositionally biased region" description="Low complexity" evidence="1">
    <location>
        <begin position="230"/>
        <end position="250"/>
    </location>
</feature>
<gene>
    <name evidence="3" type="ORF">Sdia_21820</name>
</gene>
<keyword evidence="4" id="KW-1185">Reference proteome</keyword>
<keyword evidence="2" id="KW-0812">Transmembrane</keyword>
<reference evidence="3 4" key="1">
    <citation type="submission" date="2020-02" db="EMBL/GenBank/DDBJ databases">
        <title>Whole genome shotgun sequence of Streptomyces diastaticus subsp. diastaticus NBRC 13412.</title>
        <authorList>
            <person name="Ichikawa N."/>
            <person name="Komaki H."/>
            <person name="Tamura T."/>
        </authorList>
    </citation>
    <scope>NUCLEOTIDE SEQUENCE [LARGE SCALE GENOMIC DNA]</scope>
    <source>
        <strain evidence="3 4">NBRC 13412</strain>
    </source>
</reference>
<accession>A0ABQ1CLZ2</accession>
<feature type="compositionally biased region" description="Low complexity" evidence="1">
    <location>
        <begin position="276"/>
        <end position="292"/>
    </location>
</feature>
<evidence type="ECO:0000313" key="3">
    <source>
        <dbReference type="EMBL" id="GFH71414.1"/>
    </source>
</evidence>
<feature type="region of interest" description="Disordered" evidence="1">
    <location>
        <begin position="173"/>
        <end position="292"/>
    </location>
</feature>
<evidence type="ECO:0000256" key="2">
    <source>
        <dbReference type="SAM" id="Phobius"/>
    </source>
</evidence>
<evidence type="ECO:0008006" key="5">
    <source>
        <dbReference type="Google" id="ProtNLM"/>
    </source>
</evidence>
<proteinExistence type="predicted"/>